<evidence type="ECO:0000256" key="6">
    <source>
        <dbReference type="ARBA" id="ARBA00023136"/>
    </source>
</evidence>
<gene>
    <name evidence="8" type="ORF">METZ01_LOCUS77129</name>
</gene>
<accession>A0A381U7Q0</accession>
<name>A0A381U7Q0_9ZZZZ</name>
<feature type="transmembrane region" description="Helical" evidence="7">
    <location>
        <begin position="12"/>
        <end position="41"/>
    </location>
</feature>
<evidence type="ECO:0000256" key="3">
    <source>
        <dbReference type="ARBA" id="ARBA00022475"/>
    </source>
</evidence>
<feature type="transmembrane region" description="Helical" evidence="7">
    <location>
        <begin position="106"/>
        <end position="123"/>
    </location>
</feature>
<keyword evidence="6 7" id="KW-0472">Membrane</keyword>
<evidence type="ECO:0000256" key="7">
    <source>
        <dbReference type="SAM" id="Phobius"/>
    </source>
</evidence>
<evidence type="ECO:0000256" key="4">
    <source>
        <dbReference type="ARBA" id="ARBA00022692"/>
    </source>
</evidence>
<evidence type="ECO:0008006" key="9">
    <source>
        <dbReference type="Google" id="ProtNLM"/>
    </source>
</evidence>
<keyword evidence="5 7" id="KW-1133">Transmembrane helix</keyword>
<feature type="transmembrane region" description="Helical" evidence="7">
    <location>
        <begin position="230"/>
        <end position="248"/>
    </location>
</feature>
<keyword evidence="3" id="KW-1003">Cell membrane</keyword>
<feature type="transmembrane region" description="Helical" evidence="7">
    <location>
        <begin position="204"/>
        <end position="224"/>
    </location>
</feature>
<dbReference type="Pfam" id="PF01925">
    <property type="entry name" value="TauE"/>
    <property type="match status" value="1"/>
</dbReference>
<keyword evidence="4 7" id="KW-0812">Transmembrane</keyword>
<dbReference type="AlphaFoldDB" id="A0A381U7Q0"/>
<dbReference type="PANTHER" id="PTHR30269:SF0">
    <property type="entry name" value="MEMBRANE TRANSPORTER PROTEIN YFCA-RELATED"/>
    <property type="match status" value="1"/>
</dbReference>
<sequence>MELINYSIEMLVFLFAIGGLAGFLNTLGGCGGLLTIPALLMSGISPIFALGTHKLQTTVGVGSATVLLLKKKKFDWREIRPIVITAFLGALVGAFAVQYIDTDTLSVIVPIVLVITGVYFLVAPKLRKFKTSRVLSYRDVVVPAIGFYDGMFGPGTGSFFVMATTVYKRIGLITASIIAKPLNFSTNIASVIVFISYGHIVWELALLMMISQIIGSILGAHYLIKANPAVIRVLIVVVSFAMMIKYFYDMGII</sequence>
<evidence type="ECO:0000256" key="1">
    <source>
        <dbReference type="ARBA" id="ARBA00004651"/>
    </source>
</evidence>
<protein>
    <recommendedName>
        <fullName evidence="9">Membrane transporter protein</fullName>
    </recommendedName>
</protein>
<dbReference type="EMBL" id="UINC01005902">
    <property type="protein sequence ID" value="SVA24275.1"/>
    <property type="molecule type" value="Genomic_DNA"/>
</dbReference>
<reference evidence="8" key="1">
    <citation type="submission" date="2018-05" db="EMBL/GenBank/DDBJ databases">
        <authorList>
            <person name="Lanie J.A."/>
            <person name="Ng W.-L."/>
            <person name="Kazmierczak K.M."/>
            <person name="Andrzejewski T.M."/>
            <person name="Davidsen T.M."/>
            <person name="Wayne K.J."/>
            <person name="Tettelin H."/>
            <person name="Glass J.I."/>
            <person name="Rusch D."/>
            <person name="Podicherti R."/>
            <person name="Tsui H.-C.T."/>
            <person name="Winkler M.E."/>
        </authorList>
    </citation>
    <scope>NUCLEOTIDE SEQUENCE</scope>
</reference>
<dbReference type="InterPro" id="IPR002781">
    <property type="entry name" value="TM_pro_TauE-like"/>
</dbReference>
<feature type="transmembrane region" description="Helical" evidence="7">
    <location>
        <begin position="47"/>
        <end position="69"/>
    </location>
</feature>
<evidence type="ECO:0000313" key="8">
    <source>
        <dbReference type="EMBL" id="SVA24275.1"/>
    </source>
</evidence>
<comment type="subcellular location">
    <subcellularLocation>
        <location evidence="1">Cell membrane</location>
        <topology evidence="1">Multi-pass membrane protein</topology>
    </subcellularLocation>
</comment>
<evidence type="ECO:0000256" key="2">
    <source>
        <dbReference type="ARBA" id="ARBA00022448"/>
    </source>
</evidence>
<feature type="transmembrane region" description="Helical" evidence="7">
    <location>
        <begin position="81"/>
        <end position="100"/>
    </location>
</feature>
<evidence type="ECO:0000256" key="5">
    <source>
        <dbReference type="ARBA" id="ARBA00022989"/>
    </source>
</evidence>
<dbReference type="InterPro" id="IPR052017">
    <property type="entry name" value="TSUP"/>
</dbReference>
<proteinExistence type="predicted"/>
<dbReference type="PANTHER" id="PTHR30269">
    <property type="entry name" value="TRANSMEMBRANE PROTEIN YFCA"/>
    <property type="match status" value="1"/>
</dbReference>
<organism evidence="8">
    <name type="scientific">marine metagenome</name>
    <dbReference type="NCBI Taxonomy" id="408172"/>
    <lineage>
        <taxon>unclassified sequences</taxon>
        <taxon>metagenomes</taxon>
        <taxon>ecological metagenomes</taxon>
    </lineage>
</organism>
<keyword evidence="2" id="KW-0813">Transport</keyword>
<dbReference type="GO" id="GO:0005886">
    <property type="term" value="C:plasma membrane"/>
    <property type="evidence" value="ECO:0007669"/>
    <property type="project" value="UniProtKB-SubCell"/>
</dbReference>